<dbReference type="AlphaFoldDB" id="A0A164PTJ6"/>
<protein>
    <submittedName>
        <fullName evidence="1">Uncharacterized protein</fullName>
    </submittedName>
</protein>
<evidence type="ECO:0000313" key="1">
    <source>
        <dbReference type="EMBL" id="KZM76047.1"/>
    </source>
</evidence>
<comment type="caution">
    <text evidence="1">The sequence shown here is derived from an EMBL/GenBank/DDBJ whole genome shotgun (WGS) entry which is preliminary data.</text>
</comment>
<sequence length="132" mass="13656">MQVGDGGAGIAEGGEDFVDVLAGMRCRSEFSAWCDIAAHPGGDRVEFGGRDADRPAGSHGMMWIPWTESVYAGVAIGGGLGGLTNQIGFGVGASHQHTITDPLAARNTLNGRIPVVPKATVVGRQTILRTAR</sequence>
<reference evidence="1 2" key="1">
    <citation type="submission" date="2016-04" db="EMBL/GenBank/DDBJ databases">
        <authorList>
            <person name="Evans L.H."/>
            <person name="Alamgir A."/>
            <person name="Owens N."/>
            <person name="Weber N.D."/>
            <person name="Virtaneva K."/>
            <person name="Barbian K."/>
            <person name="Babar A."/>
            <person name="Rosenke K."/>
        </authorList>
    </citation>
    <scope>NUCLEOTIDE SEQUENCE [LARGE SCALE GENOMIC DNA]</scope>
    <source>
        <strain evidence="1 2">IFM 0406</strain>
    </source>
</reference>
<name>A0A164PTJ6_9NOCA</name>
<organism evidence="1 2">
    <name type="scientific">Nocardia terpenica</name>
    <dbReference type="NCBI Taxonomy" id="455432"/>
    <lineage>
        <taxon>Bacteria</taxon>
        <taxon>Bacillati</taxon>
        <taxon>Actinomycetota</taxon>
        <taxon>Actinomycetes</taxon>
        <taxon>Mycobacteriales</taxon>
        <taxon>Nocardiaceae</taxon>
        <taxon>Nocardia</taxon>
    </lineage>
</organism>
<gene>
    <name evidence="1" type="ORF">AWN90_17270</name>
</gene>
<dbReference type="EMBL" id="LWGR01000002">
    <property type="protein sequence ID" value="KZM76047.1"/>
    <property type="molecule type" value="Genomic_DNA"/>
</dbReference>
<keyword evidence="2" id="KW-1185">Reference proteome</keyword>
<evidence type="ECO:0000313" key="2">
    <source>
        <dbReference type="Proteomes" id="UP000076512"/>
    </source>
</evidence>
<accession>A0A164PTJ6</accession>
<proteinExistence type="predicted"/>
<dbReference type="Proteomes" id="UP000076512">
    <property type="component" value="Unassembled WGS sequence"/>
</dbReference>
<dbReference type="STRING" id="455432.AWN90_17270"/>